<name>A0A0K1Q0T4_9BACT</name>
<comment type="subunit">
    <text evidence="4 8">Homotetramer.</text>
</comment>
<keyword evidence="6 8" id="KW-0378">Hydrolase</keyword>
<sequence>MRSISTHVLDITRGRPAEGVPVVLEKKEGGAYVRVNAGTTDADGRIKELVPEGKLSEGIYRVTFDTEAYFSAQNVTGFYPEASIVFTIRDAAAHYHVPLLLSAYGYSTYRGS</sequence>
<keyword evidence="5 8" id="KW-0659">Purine metabolism</keyword>
<dbReference type="PANTHER" id="PTHR10395:SF7">
    <property type="entry name" value="5-HYDROXYISOURATE HYDROLASE"/>
    <property type="match status" value="1"/>
</dbReference>
<evidence type="ECO:0000256" key="5">
    <source>
        <dbReference type="ARBA" id="ARBA00022631"/>
    </source>
</evidence>
<organism evidence="10 11">
    <name type="scientific">Labilithrix luteola</name>
    <dbReference type="NCBI Taxonomy" id="1391654"/>
    <lineage>
        <taxon>Bacteria</taxon>
        <taxon>Pseudomonadati</taxon>
        <taxon>Myxococcota</taxon>
        <taxon>Polyangia</taxon>
        <taxon>Polyangiales</taxon>
        <taxon>Labilitrichaceae</taxon>
        <taxon>Labilithrix</taxon>
    </lineage>
</organism>
<accession>A0A0K1Q0T4</accession>
<dbReference type="Gene3D" id="2.60.40.180">
    <property type="entry name" value="Transthyretin/hydroxyisourate hydrolase domain"/>
    <property type="match status" value="1"/>
</dbReference>
<dbReference type="Proteomes" id="UP000064967">
    <property type="component" value="Chromosome"/>
</dbReference>
<dbReference type="STRING" id="1391654.AKJ09_06011"/>
<evidence type="ECO:0000256" key="4">
    <source>
        <dbReference type="ARBA" id="ARBA00011881"/>
    </source>
</evidence>
<gene>
    <name evidence="10" type="ORF">AKJ09_06011</name>
</gene>
<feature type="binding site" evidence="7">
    <location>
        <position position="109"/>
    </location>
    <ligand>
        <name>substrate</name>
    </ligand>
</feature>
<evidence type="ECO:0000256" key="6">
    <source>
        <dbReference type="ARBA" id="ARBA00022801"/>
    </source>
</evidence>
<evidence type="ECO:0000313" key="10">
    <source>
        <dbReference type="EMBL" id="AKU99347.1"/>
    </source>
</evidence>
<evidence type="ECO:0000256" key="7">
    <source>
        <dbReference type="PIRSR" id="PIRSR600895-51"/>
    </source>
</evidence>
<dbReference type="CDD" id="cd05822">
    <property type="entry name" value="TLP_HIUase"/>
    <property type="match status" value="1"/>
</dbReference>
<comment type="function">
    <text evidence="2">Catalyzes the hydrolysis of 5-hydroxyisourate (HIU) to 2-oxo-4-hydroxy-4-carboxy-5-ureidoimidazoline (OHCU).</text>
</comment>
<evidence type="ECO:0000259" key="9">
    <source>
        <dbReference type="SMART" id="SM00095"/>
    </source>
</evidence>
<evidence type="ECO:0000256" key="3">
    <source>
        <dbReference type="ARBA" id="ARBA00009850"/>
    </source>
</evidence>
<feature type="binding site" evidence="7">
    <location>
        <position position="7"/>
    </location>
    <ligand>
        <name>substrate</name>
    </ligand>
</feature>
<proteinExistence type="inferred from homology"/>
<comment type="catalytic activity">
    <reaction evidence="1 8">
        <text>5-hydroxyisourate + H2O = 5-hydroxy-2-oxo-4-ureido-2,5-dihydro-1H-imidazole-5-carboxylate + H(+)</text>
        <dbReference type="Rhea" id="RHEA:23736"/>
        <dbReference type="ChEBI" id="CHEBI:15377"/>
        <dbReference type="ChEBI" id="CHEBI:15378"/>
        <dbReference type="ChEBI" id="CHEBI:18072"/>
        <dbReference type="ChEBI" id="CHEBI:58639"/>
        <dbReference type="EC" id="3.5.2.17"/>
    </reaction>
</comment>
<dbReference type="RefSeq" id="WP_146650774.1">
    <property type="nucleotide sequence ID" value="NZ_CP012333.1"/>
</dbReference>
<dbReference type="InterPro" id="IPR000895">
    <property type="entry name" value="Transthyretin/HIU_hydrolase"/>
</dbReference>
<evidence type="ECO:0000256" key="2">
    <source>
        <dbReference type="ARBA" id="ARBA00002704"/>
    </source>
</evidence>
<feature type="domain" description="Transthyretin/hydroxyisourate hydrolase" evidence="9">
    <location>
        <begin position="3"/>
        <end position="111"/>
    </location>
</feature>
<dbReference type="PRINTS" id="PR00189">
    <property type="entry name" value="TRNSTHYRETIN"/>
</dbReference>
<dbReference type="InterPro" id="IPR023418">
    <property type="entry name" value="Thyroxine_BS"/>
</dbReference>
<reference evidence="10 11" key="1">
    <citation type="submission" date="2015-08" db="EMBL/GenBank/DDBJ databases">
        <authorList>
            <person name="Babu N.S."/>
            <person name="Beckwith C.J."/>
            <person name="Beseler K.G."/>
            <person name="Brison A."/>
            <person name="Carone J.V."/>
            <person name="Caskin T.P."/>
            <person name="Diamond M."/>
            <person name="Durham M.E."/>
            <person name="Foxe J.M."/>
            <person name="Go M."/>
            <person name="Henderson B.A."/>
            <person name="Jones I.B."/>
            <person name="McGettigan J.A."/>
            <person name="Micheletti S.J."/>
            <person name="Nasrallah M.E."/>
            <person name="Ortiz D."/>
            <person name="Piller C.R."/>
            <person name="Privatt S.R."/>
            <person name="Schneider S.L."/>
            <person name="Sharp S."/>
            <person name="Smith T.C."/>
            <person name="Stanton J.D."/>
            <person name="Ullery H.E."/>
            <person name="Wilson R.J."/>
            <person name="Serrano M.G."/>
            <person name="Buck G."/>
            <person name="Lee V."/>
            <person name="Wang Y."/>
            <person name="Carvalho R."/>
            <person name="Voegtly L."/>
            <person name="Shi R."/>
            <person name="Duckworth R."/>
            <person name="Johnson A."/>
            <person name="Loviza R."/>
            <person name="Walstead R."/>
            <person name="Shah Z."/>
            <person name="Kiflezghi M."/>
            <person name="Wade K."/>
            <person name="Ball S.L."/>
            <person name="Bradley K.W."/>
            <person name="Asai D.J."/>
            <person name="Bowman C.A."/>
            <person name="Russell D.A."/>
            <person name="Pope W.H."/>
            <person name="Jacobs-Sera D."/>
            <person name="Hendrix R.W."/>
            <person name="Hatfull G.F."/>
        </authorList>
    </citation>
    <scope>NUCLEOTIDE SEQUENCE [LARGE SCALE GENOMIC DNA]</scope>
    <source>
        <strain evidence="10 11">DSM 27648</strain>
    </source>
</reference>
<dbReference type="InterPro" id="IPR023416">
    <property type="entry name" value="Transthyretin/HIU_hydrolase_d"/>
</dbReference>
<dbReference type="SMART" id="SM00095">
    <property type="entry name" value="TR_THY"/>
    <property type="match status" value="1"/>
</dbReference>
<dbReference type="InterPro" id="IPR014306">
    <property type="entry name" value="Hydroxyisourate_hydrolase"/>
</dbReference>
<dbReference type="AlphaFoldDB" id="A0A0K1Q0T4"/>
<dbReference type="PROSITE" id="PS00768">
    <property type="entry name" value="TRANSTHYRETIN_1"/>
    <property type="match status" value="1"/>
</dbReference>
<feature type="binding site" evidence="7">
    <location>
        <position position="45"/>
    </location>
    <ligand>
        <name>substrate</name>
    </ligand>
</feature>
<dbReference type="KEGG" id="llu:AKJ09_06011"/>
<protein>
    <recommendedName>
        <fullName evidence="8">5-hydroxyisourate hydrolase</fullName>
        <shortName evidence="8">HIU hydrolase</shortName>
        <shortName evidence="8">HIUHase</shortName>
        <ecNumber evidence="8">3.5.2.17</ecNumber>
    </recommendedName>
</protein>
<dbReference type="PATRIC" id="fig|1391654.3.peg.6102"/>
<dbReference type="EMBL" id="CP012333">
    <property type="protein sequence ID" value="AKU99347.1"/>
    <property type="molecule type" value="Genomic_DNA"/>
</dbReference>
<dbReference type="GO" id="GO:0033971">
    <property type="term" value="F:hydroxyisourate hydrolase activity"/>
    <property type="evidence" value="ECO:0007669"/>
    <property type="project" value="UniProtKB-EC"/>
</dbReference>
<keyword evidence="11" id="KW-1185">Reference proteome</keyword>
<dbReference type="OrthoDB" id="9792386at2"/>
<dbReference type="SUPFAM" id="SSF49472">
    <property type="entry name" value="Transthyretin (synonym: prealbumin)"/>
    <property type="match status" value="1"/>
</dbReference>
<evidence type="ECO:0000313" key="11">
    <source>
        <dbReference type="Proteomes" id="UP000064967"/>
    </source>
</evidence>
<dbReference type="PANTHER" id="PTHR10395">
    <property type="entry name" value="URICASE AND TRANSTHYRETIN-RELATED"/>
    <property type="match status" value="1"/>
</dbReference>
<dbReference type="NCBIfam" id="TIGR02962">
    <property type="entry name" value="hdxy_isourate"/>
    <property type="match status" value="1"/>
</dbReference>
<dbReference type="GO" id="GO:0006144">
    <property type="term" value="P:purine nucleobase metabolic process"/>
    <property type="evidence" value="ECO:0007669"/>
    <property type="project" value="UniProtKB-KW"/>
</dbReference>
<dbReference type="Pfam" id="PF00576">
    <property type="entry name" value="Transthyretin"/>
    <property type="match status" value="1"/>
</dbReference>
<dbReference type="EC" id="3.5.2.17" evidence="8"/>
<comment type="similarity">
    <text evidence="3 8">Belongs to the transthyretin family. 5-hydroxyisourate hydrolase subfamily.</text>
</comment>
<dbReference type="InterPro" id="IPR036817">
    <property type="entry name" value="Transthyretin/HIU_hydrolase_sf"/>
</dbReference>
<evidence type="ECO:0000256" key="1">
    <source>
        <dbReference type="ARBA" id="ARBA00001043"/>
    </source>
</evidence>
<evidence type="ECO:0000256" key="8">
    <source>
        <dbReference type="RuleBase" id="RU361270"/>
    </source>
</evidence>